<protein>
    <recommendedName>
        <fullName evidence="3">Water stress and hypersensitive response domain-containing protein</fullName>
    </recommendedName>
</protein>
<dbReference type="Pfam" id="PF03168">
    <property type="entry name" value="LEA_2"/>
    <property type="match status" value="1"/>
</dbReference>
<dbReference type="SUPFAM" id="SSF117070">
    <property type="entry name" value="LEA14-like"/>
    <property type="match status" value="2"/>
</dbReference>
<evidence type="ECO:0000259" key="3">
    <source>
        <dbReference type="SMART" id="SM00769"/>
    </source>
</evidence>
<gene>
    <name evidence="4" type="ORF">R1flu_018976</name>
</gene>
<proteinExistence type="inferred from homology"/>
<name>A0ABD1ZHC4_9MARC</name>
<evidence type="ECO:0000313" key="5">
    <source>
        <dbReference type="Proteomes" id="UP001605036"/>
    </source>
</evidence>
<dbReference type="Gene3D" id="2.60.40.1820">
    <property type="match status" value="2"/>
</dbReference>
<evidence type="ECO:0000256" key="1">
    <source>
        <dbReference type="ARBA" id="ARBA00005960"/>
    </source>
</evidence>
<keyword evidence="5" id="KW-1185">Reference proteome</keyword>
<feature type="region of interest" description="Disordered" evidence="2">
    <location>
        <begin position="22"/>
        <end position="62"/>
    </location>
</feature>
<evidence type="ECO:0000313" key="4">
    <source>
        <dbReference type="EMBL" id="KAL2650848.1"/>
    </source>
</evidence>
<organism evidence="4 5">
    <name type="scientific">Riccia fluitans</name>
    <dbReference type="NCBI Taxonomy" id="41844"/>
    <lineage>
        <taxon>Eukaryota</taxon>
        <taxon>Viridiplantae</taxon>
        <taxon>Streptophyta</taxon>
        <taxon>Embryophyta</taxon>
        <taxon>Marchantiophyta</taxon>
        <taxon>Marchantiopsida</taxon>
        <taxon>Marchantiidae</taxon>
        <taxon>Marchantiales</taxon>
        <taxon>Ricciaceae</taxon>
        <taxon>Riccia</taxon>
    </lineage>
</organism>
<dbReference type="PANTHER" id="PTHR31459">
    <property type="match status" value="1"/>
</dbReference>
<dbReference type="PANTHER" id="PTHR31459:SF2">
    <property type="entry name" value="OS03G0843300 PROTEIN"/>
    <property type="match status" value="1"/>
</dbReference>
<dbReference type="EMBL" id="JBHFFA010000001">
    <property type="protein sequence ID" value="KAL2650848.1"/>
    <property type="molecule type" value="Genomic_DNA"/>
</dbReference>
<feature type="domain" description="Water stress and hypersensitive response" evidence="3">
    <location>
        <begin position="90"/>
        <end position="207"/>
    </location>
</feature>
<accession>A0ABD1ZHC4</accession>
<sequence length="384" mass="43409">MNERPLTYARWVDRIESKRESILSKGSSKEENQLRAKMSNEEEVRDRARVAEKEEEEEEGSGGFFDKIGGFVKDVGEKIAGAFSFGKPEASVAAIHLPHISMEEADIVIDVLITNPNPVPIPLIDIEYLVESDERKLVSGTIPDAGTIHAHGSETVKIPIKLVFKDLTDTWEDINPGQIVPYLIKVTLIVDIPVIGRISIPISKEGEIPIPEKPDIDLERVKWKHLDLDETEAVLHLKLENINPFKMGIKDFEVEVVFGDVSVGKAAMDETAAVYMSEKGPNGEKGIGRVQVVWTWILRLVRCTYPSSRKEGRPISGERKRTTMTGMMTTKAWQISRLQQRTWFLPVIPSGRQSIRVARLRNMKSISEGFSRWKGKVYVYFWTL</sequence>
<dbReference type="InterPro" id="IPR013990">
    <property type="entry name" value="WHy-dom"/>
</dbReference>
<dbReference type="InterPro" id="IPR045043">
    <property type="entry name" value="Lea14-like"/>
</dbReference>
<dbReference type="FunFam" id="2.60.40.1820:FF:000003">
    <property type="entry name" value="Desiccation protectant protein Lea14 isogeny"/>
    <property type="match status" value="1"/>
</dbReference>
<dbReference type="Proteomes" id="UP001605036">
    <property type="component" value="Unassembled WGS sequence"/>
</dbReference>
<dbReference type="AlphaFoldDB" id="A0ABD1ZHC4"/>
<dbReference type="SMART" id="SM00769">
    <property type="entry name" value="WHy"/>
    <property type="match status" value="1"/>
</dbReference>
<reference evidence="4 5" key="1">
    <citation type="submission" date="2024-09" db="EMBL/GenBank/DDBJ databases">
        <title>Chromosome-scale assembly of Riccia fluitans.</title>
        <authorList>
            <person name="Paukszto L."/>
            <person name="Sawicki J."/>
            <person name="Karawczyk K."/>
            <person name="Piernik-Szablinska J."/>
            <person name="Szczecinska M."/>
            <person name="Mazdziarz M."/>
        </authorList>
    </citation>
    <scope>NUCLEOTIDE SEQUENCE [LARGE SCALE GENOMIC DNA]</scope>
    <source>
        <strain evidence="4">Rf_01</strain>
        <tissue evidence="4">Aerial parts of the thallus</tissue>
    </source>
</reference>
<dbReference type="InterPro" id="IPR004864">
    <property type="entry name" value="LEA_2"/>
</dbReference>
<comment type="caution">
    <text evidence="4">The sequence shown here is derived from an EMBL/GenBank/DDBJ whole genome shotgun (WGS) entry which is preliminary data.</text>
</comment>
<feature type="compositionally biased region" description="Basic and acidic residues" evidence="2">
    <location>
        <begin position="22"/>
        <end position="52"/>
    </location>
</feature>
<evidence type="ECO:0000256" key="2">
    <source>
        <dbReference type="SAM" id="MobiDB-lite"/>
    </source>
</evidence>
<comment type="similarity">
    <text evidence="1">Belongs to the LEA type 2 family.</text>
</comment>